<accession>A0A5B7JU03</accession>
<dbReference type="EMBL" id="VSRR010112582">
    <property type="protein sequence ID" value="MPC98085.1"/>
    <property type="molecule type" value="Genomic_DNA"/>
</dbReference>
<dbReference type="Proteomes" id="UP000324222">
    <property type="component" value="Unassembled WGS sequence"/>
</dbReference>
<proteinExistence type="predicted"/>
<dbReference type="AlphaFoldDB" id="A0A5B7JU03"/>
<name>A0A5B7JU03_PORTR</name>
<evidence type="ECO:0000313" key="1">
    <source>
        <dbReference type="EMBL" id="MPC98085.1"/>
    </source>
</evidence>
<comment type="caution">
    <text evidence="1">The sequence shown here is derived from an EMBL/GenBank/DDBJ whole genome shotgun (WGS) entry which is preliminary data.</text>
</comment>
<keyword evidence="2" id="KW-1185">Reference proteome</keyword>
<gene>
    <name evidence="1" type="ORF">E2C01_093436</name>
</gene>
<organism evidence="1 2">
    <name type="scientific">Portunus trituberculatus</name>
    <name type="common">Swimming crab</name>
    <name type="synonym">Neptunus trituberculatus</name>
    <dbReference type="NCBI Taxonomy" id="210409"/>
    <lineage>
        <taxon>Eukaryota</taxon>
        <taxon>Metazoa</taxon>
        <taxon>Ecdysozoa</taxon>
        <taxon>Arthropoda</taxon>
        <taxon>Crustacea</taxon>
        <taxon>Multicrustacea</taxon>
        <taxon>Malacostraca</taxon>
        <taxon>Eumalacostraca</taxon>
        <taxon>Eucarida</taxon>
        <taxon>Decapoda</taxon>
        <taxon>Pleocyemata</taxon>
        <taxon>Brachyura</taxon>
        <taxon>Eubrachyura</taxon>
        <taxon>Portunoidea</taxon>
        <taxon>Portunidae</taxon>
        <taxon>Portuninae</taxon>
        <taxon>Portunus</taxon>
    </lineage>
</organism>
<sequence length="53" mass="6122">MMYTCRQLPHYWVRIQKRFAFSPRVFSKATNVISGVFNSVSPVSNVEILSICL</sequence>
<protein>
    <submittedName>
        <fullName evidence="1">Uncharacterized protein</fullName>
    </submittedName>
</protein>
<reference evidence="1 2" key="1">
    <citation type="submission" date="2019-05" db="EMBL/GenBank/DDBJ databases">
        <title>Another draft genome of Portunus trituberculatus and its Hox gene families provides insights of decapod evolution.</title>
        <authorList>
            <person name="Jeong J.-H."/>
            <person name="Song I."/>
            <person name="Kim S."/>
            <person name="Choi T."/>
            <person name="Kim D."/>
            <person name="Ryu S."/>
            <person name="Kim W."/>
        </authorList>
    </citation>
    <scope>NUCLEOTIDE SEQUENCE [LARGE SCALE GENOMIC DNA]</scope>
    <source>
        <tissue evidence="1">Muscle</tissue>
    </source>
</reference>
<evidence type="ECO:0000313" key="2">
    <source>
        <dbReference type="Proteomes" id="UP000324222"/>
    </source>
</evidence>